<evidence type="ECO:0008006" key="3">
    <source>
        <dbReference type="Google" id="ProtNLM"/>
    </source>
</evidence>
<gene>
    <name evidence="1" type="ORF">M0812_09313</name>
</gene>
<evidence type="ECO:0000313" key="1">
    <source>
        <dbReference type="EMBL" id="KAJ3443472.1"/>
    </source>
</evidence>
<dbReference type="Proteomes" id="UP001146793">
    <property type="component" value="Unassembled WGS sequence"/>
</dbReference>
<sequence>MTAIVKYQKKNKLNLLFEAISNVENDQKKENVKEKNNNKEFRLLKKETEYPTNFIYKKRFFHKKNEKENIFYYCFQCKANIVIDRKSGFIVKEGKHKKHCRECPEISWTGLSYDVENFIRSEIDKNIYRPEEVLQNVYSHYHHLDSLSPIKILSDKELKSKIITLRRLAIPPKQIDQFYQGNEKTIEKTKFLRILTHEPEFCCIWISNYQLNVLKMTKQVFLDGTFKFPDLKPTIITTDFEIGLINSIQEKFPYTKLICCYFHFCQALHRKRKSLKFSKEEVLKSLCLEYDLRMFAKMDPQSILEGLQTLLKIHKNSVKLTKFIKYFIKFYVINVGITKWNHFVFGKFIKFTNCFLEWYNSRLNGLIQNKRNTLHELCVILKKEEFFWSNSIIRSRKGAEKNQKEKEFLIDKKLIFPQIKEKYQNTVTLKELKRTYEMSLSQEGRIKKHLQITNKPKKIKTNQTTKNKKPISLTKFFRKIKLKNLFPKNKETKKSIFMTRILR</sequence>
<comment type="caution">
    <text evidence="1">The sequence shown here is derived from an EMBL/GenBank/DDBJ whole genome shotgun (WGS) entry which is preliminary data.</text>
</comment>
<dbReference type="AlphaFoldDB" id="A0AAV7ZNB2"/>
<organism evidence="1 2">
    <name type="scientific">Anaeramoeba flamelloides</name>
    <dbReference type="NCBI Taxonomy" id="1746091"/>
    <lineage>
        <taxon>Eukaryota</taxon>
        <taxon>Metamonada</taxon>
        <taxon>Anaeramoebidae</taxon>
        <taxon>Anaeramoeba</taxon>
    </lineage>
</organism>
<proteinExistence type="predicted"/>
<evidence type="ECO:0000313" key="2">
    <source>
        <dbReference type="Proteomes" id="UP001146793"/>
    </source>
</evidence>
<accession>A0AAV7ZNB2</accession>
<name>A0AAV7ZNB2_9EUKA</name>
<reference evidence="1" key="1">
    <citation type="submission" date="2022-08" db="EMBL/GenBank/DDBJ databases">
        <title>Novel sulphate-reducing endosymbionts in the free-living metamonad Anaeramoeba.</title>
        <authorList>
            <person name="Jerlstrom-Hultqvist J."/>
            <person name="Cepicka I."/>
            <person name="Gallot-Lavallee L."/>
            <person name="Salas-Leiva D."/>
            <person name="Curtis B.A."/>
            <person name="Zahonova K."/>
            <person name="Pipaliya S."/>
            <person name="Dacks J."/>
            <person name="Roger A.J."/>
        </authorList>
    </citation>
    <scope>NUCLEOTIDE SEQUENCE</scope>
    <source>
        <strain evidence="1">Busselton2</strain>
    </source>
</reference>
<protein>
    <recommendedName>
        <fullName evidence="3">MULE transposase domain-containing protein</fullName>
    </recommendedName>
</protein>
<dbReference type="EMBL" id="JANTQA010000023">
    <property type="protein sequence ID" value="KAJ3443472.1"/>
    <property type="molecule type" value="Genomic_DNA"/>
</dbReference>